<feature type="signal peptide" evidence="3">
    <location>
        <begin position="1"/>
        <end position="25"/>
    </location>
</feature>
<dbReference type="PANTHER" id="PTHR35496">
    <property type="entry name" value="2S SEED STORAGE PROTEIN 1-RELATED"/>
    <property type="match status" value="1"/>
</dbReference>
<dbReference type="OrthoDB" id="1922883at2759"/>
<feature type="chain" id="PRO_5040369138" description="Bifunctional inhibitor/plant lipid transfer protein/seed storage helical domain-containing protein" evidence="3">
    <location>
        <begin position="26"/>
        <end position="152"/>
    </location>
</feature>
<sequence>MARLATIGVLLVALVFMAGASLYQAIETDVEENQSWRDRCRQELRGRRFRSCQDYLQRGRGGYWGVMSRFGGSGESLDDCCRELRDVDRMCRCDAIERALDDAQMRGDMRRGYEEQGRRYRGMDEDRDMRRRAESLPSMCHMDSPRHCEMGY</sequence>
<reference evidence="5" key="1">
    <citation type="journal article" date="2023" name="Plant J.">
        <title>The genome of the king protea, Protea cynaroides.</title>
        <authorList>
            <person name="Chang J."/>
            <person name="Duong T.A."/>
            <person name="Schoeman C."/>
            <person name="Ma X."/>
            <person name="Roodt D."/>
            <person name="Barker N."/>
            <person name="Li Z."/>
            <person name="Van de Peer Y."/>
            <person name="Mizrachi E."/>
        </authorList>
    </citation>
    <scope>NUCLEOTIDE SEQUENCE</scope>
    <source>
        <tissue evidence="5">Young leaves</tissue>
    </source>
</reference>
<comment type="caution">
    <text evidence="5">The sequence shown here is derived from an EMBL/GenBank/DDBJ whole genome shotgun (WGS) entry which is preliminary data.</text>
</comment>
<accession>A0A9Q0GT12</accession>
<dbReference type="CDD" id="cd00261">
    <property type="entry name" value="AAI_SS"/>
    <property type="match status" value="1"/>
</dbReference>
<evidence type="ECO:0000256" key="3">
    <source>
        <dbReference type="SAM" id="SignalP"/>
    </source>
</evidence>
<dbReference type="AlphaFoldDB" id="A0A9Q0GT12"/>
<evidence type="ECO:0000313" key="6">
    <source>
        <dbReference type="Proteomes" id="UP001141806"/>
    </source>
</evidence>
<name>A0A9Q0GT12_9MAGN</name>
<feature type="domain" description="Bifunctional inhibitor/plant lipid transfer protein/seed storage helical" evidence="4">
    <location>
        <begin position="40"/>
        <end position="148"/>
    </location>
</feature>
<dbReference type="EMBL" id="JAMYWD010000012">
    <property type="protein sequence ID" value="KAJ4951492.1"/>
    <property type="molecule type" value="Genomic_DNA"/>
</dbReference>
<evidence type="ECO:0000256" key="2">
    <source>
        <dbReference type="SAM" id="MobiDB-lite"/>
    </source>
</evidence>
<evidence type="ECO:0000313" key="5">
    <source>
        <dbReference type="EMBL" id="KAJ4951492.1"/>
    </source>
</evidence>
<gene>
    <name evidence="5" type="ORF">NE237_028324</name>
</gene>
<dbReference type="Gene3D" id="1.10.110.10">
    <property type="entry name" value="Plant lipid-transfer and hydrophobic proteins"/>
    <property type="match status" value="1"/>
</dbReference>
<dbReference type="Proteomes" id="UP001141806">
    <property type="component" value="Unassembled WGS sequence"/>
</dbReference>
<proteinExistence type="inferred from homology"/>
<dbReference type="InterPro" id="IPR036312">
    <property type="entry name" value="Bifun_inhib/LTP/seed_sf"/>
</dbReference>
<dbReference type="SMART" id="SM00499">
    <property type="entry name" value="AAI"/>
    <property type="match status" value="1"/>
</dbReference>
<dbReference type="Pfam" id="PF00234">
    <property type="entry name" value="Tryp_alpha_amyl"/>
    <property type="match status" value="1"/>
</dbReference>
<feature type="compositionally biased region" description="Basic and acidic residues" evidence="2">
    <location>
        <begin position="117"/>
        <end position="134"/>
    </location>
</feature>
<dbReference type="PANTHER" id="PTHR35496:SF4">
    <property type="entry name" value="2S SULFUR-RICH SEED STORAGE PROTEIN 2-LIKE"/>
    <property type="match status" value="1"/>
</dbReference>
<evidence type="ECO:0000259" key="4">
    <source>
        <dbReference type="SMART" id="SM00499"/>
    </source>
</evidence>
<organism evidence="5 6">
    <name type="scientific">Protea cynaroides</name>
    <dbReference type="NCBI Taxonomy" id="273540"/>
    <lineage>
        <taxon>Eukaryota</taxon>
        <taxon>Viridiplantae</taxon>
        <taxon>Streptophyta</taxon>
        <taxon>Embryophyta</taxon>
        <taxon>Tracheophyta</taxon>
        <taxon>Spermatophyta</taxon>
        <taxon>Magnoliopsida</taxon>
        <taxon>Proteales</taxon>
        <taxon>Proteaceae</taxon>
        <taxon>Protea</taxon>
    </lineage>
</organism>
<dbReference type="SUPFAM" id="SSF47699">
    <property type="entry name" value="Bifunctional inhibitor/lipid-transfer protein/seed storage 2S albumin"/>
    <property type="match status" value="1"/>
</dbReference>
<evidence type="ECO:0000256" key="1">
    <source>
        <dbReference type="ARBA" id="ARBA00008262"/>
    </source>
</evidence>
<keyword evidence="6" id="KW-1185">Reference proteome</keyword>
<dbReference type="GO" id="GO:0045735">
    <property type="term" value="F:nutrient reservoir activity"/>
    <property type="evidence" value="ECO:0007669"/>
    <property type="project" value="InterPro"/>
</dbReference>
<keyword evidence="3" id="KW-0732">Signal</keyword>
<protein>
    <recommendedName>
        <fullName evidence="4">Bifunctional inhibitor/plant lipid transfer protein/seed storage helical domain-containing protein</fullName>
    </recommendedName>
</protein>
<feature type="region of interest" description="Disordered" evidence="2">
    <location>
        <begin position="117"/>
        <end position="136"/>
    </location>
</feature>
<dbReference type="InterPro" id="IPR000617">
    <property type="entry name" value="Napin/2SS/CON"/>
</dbReference>
<comment type="similarity">
    <text evidence="1">Belongs to the 2S seed storage albumins family.</text>
</comment>
<dbReference type="InterPro" id="IPR016140">
    <property type="entry name" value="Bifunc_inhib/LTP/seed_store"/>
</dbReference>